<proteinExistence type="predicted"/>
<dbReference type="PANTHER" id="PTHR48008">
    <property type="entry name" value="LEUCINE-RICH REPEAT RECEPTOR-LIKE PROTEIN KINASE IMK3-RELATED"/>
    <property type="match status" value="1"/>
</dbReference>
<dbReference type="EMBL" id="BDQV01000244">
    <property type="protein sequence ID" value="GAY60717.1"/>
    <property type="molecule type" value="Genomic_DNA"/>
</dbReference>
<sequence>MPHGNLGKCLYTSNYILDIFQRLNIMIDVASAVVYLHFGHSTPIIHCDLKSSNVLLDNNMASTNGDVYSFGIMIMETFNGKKPTDEIFHGKMTLKRWVNDMLPNSIMEGVGAKLLSSCHLSSISL</sequence>
<dbReference type="PROSITE" id="PS50011">
    <property type="entry name" value="PROTEIN_KINASE_DOM"/>
    <property type="match status" value="1"/>
</dbReference>
<dbReference type="PANTHER" id="PTHR48008:SF14">
    <property type="entry name" value="PROTEIN KINASE DOMAIN-CONTAINING PROTEIN"/>
    <property type="match status" value="1"/>
</dbReference>
<organism evidence="2 3">
    <name type="scientific">Citrus unshiu</name>
    <name type="common">Satsuma mandarin</name>
    <name type="synonym">Citrus nobilis var. unshiu</name>
    <dbReference type="NCBI Taxonomy" id="55188"/>
    <lineage>
        <taxon>Eukaryota</taxon>
        <taxon>Viridiplantae</taxon>
        <taxon>Streptophyta</taxon>
        <taxon>Embryophyta</taxon>
        <taxon>Tracheophyta</taxon>
        <taxon>Spermatophyta</taxon>
        <taxon>Magnoliopsida</taxon>
        <taxon>eudicotyledons</taxon>
        <taxon>Gunneridae</taxon>
        <taxon>Pentapetalae</taxon>
        <taxon>rosids</taxon>
        <taxon>malvids</taxon>
        <taxon>Sapindales</taxon>
        <taxon>Rutaceae</taxon>
        <taxon>Aurantioideae</taxon>
        <taxon>Citrus</taxon>
    </lineage>
</organism>
<dbReference type="Proteomes" id="UP000236630">
    <property type="component" value="Unassembled WGS sequence"/>
</dbReference>
<protein>
    <recommendedName>
        <fullName evidence="1">Protein kinase domain-containing protein</fullName>
    </recommendedName>
</protein>
<dbReference type="InterPro" id="IPR000719">
    <property type="entry name" value="Prot_kinase_dom"/>
</dbReference>
<dbReference type="GO" id="GO:0004672">
    <property type="term" value="F:protein kinase activity"/>
    <property type="evidence" value="ECO:0007669"/>
    <property type="project" value="InterPro"/>
</dbReference>
<dbReference type="SUPFAM" id="SSF56112">
    <property type="entry name" value="Protein kinase-like (PK-like)"/>
    <property type="match status" value="1"/>
</dbReference>
<dbReference type="InterPro" id="IPR008271">
    <property type="entry name" value="Ser/Thr_kinase_AS"/>
</dbReference>
<evidence type="ECO:0000313" key="3">
    <source>
        <dbReference type="Proteomes" id="UP000236630"/>
    </source>
</evidence>
<dbReference type="InterPro" id="IPR052451">
    <property type="entry name" value="Ser/Thr_kinase-like"/>
</dbReference>
<reference evidence="2 3" key="1">
    <citation type="journal article" date="2017" name="Front. Genet.">
        <title>Draft sequencing of the heterozygous diploid genome of Satsuma (Citrus unshiu Marc.) using a hybrid assembly approach.</title>
        <authorList>
            <person name="Shimizu T."/>
            <person name="Tanizawa Y."/>
            <person name="Mochizuki T."/>
            <person name="Nagasaki H."/>
            <person name="Yoshioka T."/>
            <person name="Toyoda A."/>
            <person name="Fujiyama A."/>
            <person name="Kaminuma E."/>
            <person name="Nakamura Y."/>
        </authorList>
    </citation>
    <scope>NUCLEOTIDE SEQUENCE [LARGE SCALE GENOMIC DNA]</scope>
    <source>
        <strain evidence="3">cv. Miyagawa wase</strain>
    </source>
</reference>
<keyword evidence="3" id="KW-1185">Reference proteome</keyword>
<dbReference type="PROSITE" id="PS00108">
    <property type="entry name" value="PROTEIN_KINASE_ST"/>
    <property type="match status" value="1"/>
</dbReference>
<feature type="domain" description="Protein kinase" evidence="1">
    <location>
        <begin position="1"/>
        <end position="125"/>
    </location>
</feature>
<accession>A0A2H5Q7V2</accession>
<evidence type="ECO:0000313" key="2">
    <source>
        <dbReference type="EMBL" id="GAY60717.1"/>
    </source>
</evidence>
<gene>
    <name evidence="2" type="ORF">CUMW_204180</name>
</gene>
<comment type="caution">
    <text evidence="2">The sequence shown here is derived from an EMBL/GenBank/DDBJ whole genome shotgun (WGS) entry which is preliminary data.</text>
</comment>
<dbReference type="InterPro" id="IPR011009">
    <property type="entry name" value="Kinase-like_dom_sf"/>
</dbReference>
<name>A0A2H5Q7V2_CITUN</name>
<dbReference type="Gene3D" id="1.10.510.10">
    <property type="entry name" value="Transferase(Phosphotransferase) domain 1"/>
    <property type="match status" value="2"/>
</dbReference>
<dbReference type="Pfam" id="PF07714">
    <property type="entry name" value="PK_Tyr_Ser-Thr"/>
    <property type="match status" value="1"/>
</dbReference>
<dbReference type="AlphaFoldDB" id="A0A2H5Q7V2"/>
<evidence type="ECO:0000259" key="1">
    <source>
        <dbReference type="PROSITE" id="PS50011"/>
    </source>
</evidence>
<dbReference type="InterPro" id="IPR001245">
    <property type="entry name" value="Ser-Thr/Tyr_kinase_cat_dom"/>
</dbReference>
<dbReference type="GO" id="GO:0005524">
    <property type="term" value="F:ATP binding"/>
    <property type="evidence" value="ECO:0007669"/>
    <property type="project" value="InterPro"/>
</dbReference>